<keyword evidence="3" id="KW-1185">Reference proteome</keyword>
<dbReference type="AlphaFoldDB" id="A0A2G9TRG9"/>
<gene>
    <name evidence="2" type="ORF">TELCIR_17886</name>
</gene>
<evidence type="ECO:0000256" key="1">
    <source>
        <dbReference type="SAM" id="MobiDB-lite"/>
    </source>
</evidence>
<sequence length="39" mass="4710">MRHRRQLLRLSRLSPTPPPLLPQQQPAHVWTIPMWTVRN</sequence>
<proteinExistence type="predicted"/>
<name>A0A2G9TRG9_TELCI</name>
<accession>A0A2G9TRG9</accession>
<reference evidence="2 3" key="1">
    <citation type="submission" date="2015-09" db="EMBL/GenBank/DDBJ databases">
        <title>Draft genome of the parasitic nematode Teladorsagia circumcincta isolate WARC Sus (inbred).</title>
        <authorList>
            <person name="Mitreva M."/>
        </authorList>
    </citation>
    <scope>NUCLEOTIDE SEQUENCE [LARGE SCALE GENOMIC DNA]</scope>
    <source>
        <strain evidence="2 3">S</strain>
    </source>
</reference>
<evidence type="ECO:0000313" key="2">
    <source>
        <dbReference type="EMBL" id="PIO60613.1"/>
    </source>
</evidence>
<evidence type="ECO:0000313" key="3">
    <source>
        <dbReference type="Proteomes" id="UP000230423"/>
    </source>
</evidence>
<protein>
    <submittedName>
        <fullName evidence="2">Uncharacterized protein</fullName>
    </submittedName>
</protein>
<dbReference type="Proteomes" id="UP000230423">
    <property type="component" value="Unassembled WGS sequence"/>
</dbReference>
<dbReference type="EMBL" id="KZ355099">
    <property type="protein sequence ID" value="PIO60613.1"/>
    <property type="molecule type" value="Genomic_DNA"/>
</dbReference>
<organism evidence="2 3">
    <name type="scientific">Teladorsagia circumcincta</name>
    <name type="common">Brown stomach worm</name>
    <name type="synonym">Ostertagia circumcincta</name>
    <dbReference type="NCBI Taxonomy" id="45464"/>
    <lineage>
        <taxon>Eukaryota</taxon>
        <taxon>Metazoa</taxon>
        <taxon>Ecdysozoa</taxon>
        <taxon>Nematoda</taxon>
        <taxon>Chromadorea</taxon>
        <taxon>Rhabditida</taxon>
        <taxon>Rhabditina</taxon>
        <taxon>Rhabditomorpha</taxon>
        <taxon>Strongyloidea</taxon>
        <taxon>Trichostrongylidae</taxon>
        <taxon>Teladorsagia</taxon>
    </lineage>
</organism>
<feature type="region of interest" description="Disordered" evidence="1">
    <location>
        <begin position="1"/>
        <end position="24"/>
    </location>
</feature>